<protein>
    <submittedName>
        <fullName evidence="3">Secreted protein</fullName>
    </submittedName>
</protein>
<dbReference type="Pfam" id="PF11209">
    <property type="entry name" value="LmeA"/>
    <property type="match status" value="1"/>
</dbReference>
<proteinExistence type="predicted"/>
<organism evidence="3">
    <name type="scientific">Rhodococcus hoagii (strain 103S)</name>
    <name type="common">Rhodococcus equi</name>
    <dbReference type="NCBI Taxonomy" id="685727"/>
    <lineage>
        <taxon>Bacteria</taxon>
        <taxon>Bacillati</taxon>
        <taxon>Actinomycetota</taxon>
        <taxon>Actinomycetes</taxon>
        <taxon>Mycobacteriales</taxon>
        <taxon>Nocardiaceae</taxon>
        <taxon>Prescottella</taxon>
    </lineage>
</organism>
<keyword evidence="2" id="KW-0472">Membrane</keyword>
<evidence type="ECO:0000256" key="1">
    <source>
        <dbReference type="SAM" id="MobiDB-lite"/>
    </source>
</evidence>
<gene>
    <name evidence="3" type="ordered locus">REQ_08590</name>
</gene>
<keyword evidence="2" id="KW-1133">Transmembrane helix</keyword>
<reference evidence="3" key="1">
    <citation type="journal article" date="2010" name="PLoS Genet.">
        <title>The genome of a pathogenic rhodococcus: cooptive virulence underpinned by key gene acquisitions.</title>
        <authorList>
            <person name="Letek M."/>
            <person name="Gonzalez P."/>
            <person name="Macarthur I."/>
            <person name="Rodriguez H."/>
            <person name="Freeman T.C."/>
            <person name="Valero-Rello A."/>
            <person name="Blanco M."/>
            <person name="Buckley T."/>
            <person name="Cherevach I."/>
            <person name="Fahey R."/>
            <person name="Hapeshi A."/>
            <person name="Holdstock J."/>
            <person name="Leadon D."/>
            <person name="Navas J."/>
            <person name="Ocampo A."/>
            <person name="Quail M.A."/>
            <person name="Sanders M."/>
            <person name="Scortti M.M."/>
            <person name="Prescott J.F."/>
            <person name="Fogarty U."/>
            <person name="Meijer W.G."/>
            <person name="Parkhill J."/>
            <person name="Bentley S.D."/>
            <person name="Vazquez-Boland J.A."/>
        </authorList>
    </citation>
    <scope>NUCLEOTIDE SEQUENCE [LARGE SCALE GENOMIC DNA]</scope>
    <source>
        <strain evidence="3 4">103S</strain>
    </source>
</reference>
<evidence type="ECO:0000313" key="4">
    <source>
        <dbReference type="Proteomes" id="UP000006892"/>
    </source>
</evidence>
<dbReference type="InterPro" id="IPR021373">
    <property type="entry name" value="DUF2993"/>
</dbReference>
<sequence>MPDGLGKNGEVRKLIIGLVCLVGLAVVVDFGAAAYSEFRVSRALREGGSLNADPEVTIHGFPFLTQAWNGKYDNVEIRAQQVEADMIGEVTIEASLKGVVVPASALLDGSVQTVPVDYLDGRMKIDATDLGKFLGIPDLQVSAPPASKSDGTGGSGGSGSTTDDGGIVLTGTVPVGPLQTTVSVQADLVLRGEQLMIVATDFNFGPEGEAEFTVPAPLRQQVLDRFTKTIDPQSLPFGIMPTEVYAQGSQIVVEGTGENLVINLDELQAQL</sequence>
<evidence type="ECO:0000256" key="2">
    <source>
        <dbReference type="SAM" id="Phobius"/>
    </source>
</evidence>
<feature type="region of interest" description="Disordered" evidence="1">
    <location>
        <begin position="142"/>
        <end position="167"/>
    </location>
</feature>
<dbReference type="KEGG" id="req:REQ_08590"/>
<dbReference type="EMBL" id="FN563149">
    <property type="protein sequence ID" value="CBH46973.1"/>
    <property type="molecule type" value="Genomic_DNA"/>
</dbReference>
<keyword evidence="2" id="KW-0812">Transmembrane</keyword>
<feature type="transmembrane region" description="Helical" evidence="2">
    <location>
        <begin position="14"/>
        <end position="35"/>
    </location>
</feature>
<evidence type="ECO:0000313" key="3">
    <source>
        <dbReference type="EMBL" id="CBH46973.1"/>
    </source>
</evidence>
<dbReference type="AlphaFoldDB" id="A0A3S5Y381"/>
<dbReference type="Proteomes" id="UP001154400">
    <property type="component" value="Chromosome"/>
</dbReference>
<accession>A0A3S5Y381</accession>
<name>A0A3S5Y381_RHOH1</name>